<dbReference type="eggNOG" id="ENOG5030BG5">
    <property type="taxonomic scope" value="Bacteria"/>
</dbReference>
<evidence type="ECO:0000313" key="1">
    <source>
        <dbReference type="EMBL" id="ADB39645.1"/>
    </source>
</evidence>
<dbReference type="EMBL" id="CP001769">
    <property type="protein sequence ID" value="ADB39645.1"/>
    <property type="molecule type" value="Genomic_DNA"/>
</dbReference>
<proteinExistence type="predicted"/>
<dbReference type="AlphaFoldDB" id="D2QR91"/>
<dbReference type="Proteomes" id="UP000002028">
    <property type="component" value="Chromosome"/>
</dbReference>
<name>D2QR91_SPILD</name>
<dbReference type="STRING" id="504472.Slin_3638"/>
<dbReference type="HOGENOM" id="CLU_094527_0_0_10"/>
<evidence type="ECO:0008006" key="3">
    <source>
        <dbReference type="Google" id="ProtNLM"/>
    </source>
</evidence>
<sequence>MKLISYPIVAAWHSRSIHLLRLLNRLLNRCLTALLLLLFFSLPLPTTAQIVTSLPVMLQKKQLITIPANDIQVLKDKTHPGVTTKGIVWLKGVNFEQGTIDVDLRGKDVFLQSFLGIAFHGVDTLTYDVVYFRPFNFQHPDTLRRNWSVQYMSMPDHGWPQLRKESPLTYEHSVQPVPRADDWFHCRLQITKTTVRVFVNYAANPSLTVDLLNQRSEGLIGLWADGLSGDFSNLTIHPYSAPKR</sequence>
<accession>D2QR91</accession>
<protein>
    <recommendedName>
        <fullName evidence="3">3-keto-disaccharide hydrolase domain-containing protein</fullName>
    </recommendedName>
</protein>
<dbReference type="RefSeq" id="WP_012928164.1">
    <property type="nucleotide sequence ID" value="NC_013730.1"/>
</dbReference>
<reference evidence="1 2" key="1">
    <citation type="journal article" date="2010" name="Stand. Genomic Sci.">
        <title>Complete genome sequence of Spirosoma linguale type strain (1).</title>
        <authorList>
            <person name="Lail K."/>
            <person name="Sikorski J."/>
            <person name="Saunders E."/>
            <person name="Lapidus A."/>
            <person name="Glavina Del Rio T."/>
            <person name="Copeland A."/>
            <person name="Tice H."/>
            <person name="Cheng J.-F."/>
            <person name="Lucas S."/>
            <person name="Nolan M."/>
            <person name="Bruce D."/>
            <person name="Goodwin L."/>
            <person name="Pitluck S."/>
            <person name="Ivanova N."/>
            <person name="Mavromatis K."/>
            <person name="Ovchinnikova G."/>
            <person name="Pati A."/>
            <person name="Chen A."/>
            <person name="Palaniappan K."/>
            <person name="Land M."/>
            <person name="Hauser L."/>
            <person name="Chang Y.-J."/>
            <person name="Jeffries C.D."/>
            <person name="Chain P."/>
            <person name="Brettin T."/>
            <person name="Detter J.C."/>
            <person name="Schuetze A."/>
            <person name="Rohde M."/>
            <person name="Tindall B.J."/>
            <person name="Goeker M."/>
            <person name="Bristow J."/>
            <person name="Eisen J.A."/>
            <person name="Markowitz V."/>
            <person name="Hugenholtz P."/>
            <person name="Kyrpides N.C."/>
            <person name="Klenk H.-P."/>
            <person name="Chen F."/>
        </authorList>
    </citation>
    <scope>NUCLEOTIDE SEQUENCE [LARGE SCALE GENOMIC DNA]</scope>
    <source>
        <strain evidence="2">ATCC 33905 / DSM 74 / LMG 10896 / Claus 1</strain>
    </source>
</reference>
<evidence type="ECO:0000313" key="2">
    <source>
        <dbReference type="Proteomes" id="UP000002028"/>
    </source>
</evidence>
<keyword evidence="2" id="KW-1185">Reference proteome</keyword>
<organism evidence="1 2">
    <name type="scientific">Spirosoma linguale (strain ATCC 33905 / DSM 74 / LMG 10896 / Claus 1)</name>
    <dbReference type="NCBI Taxonomy" id="504472"/>
    <lineage>
        <taxon>Bacteria</taxon>
        <taxon>Pseudomonadati</taxon>
        <taxon>Bacteroidota</taxon>
        <taxon>Cytophagia</taxon>
        <taxon>Cytophagales</taxon>
        <taxon>Cytophagaceae</taxon>
        <taxon>Spirosoma</taxon>
    </lineage>
</organism>
<dbReference type="Gene3D" id="2.60.120.560">
    <property type="entry name" value="Exo-inulinase, domain 1"/>
    <property type="match status" value="1"/>
</dbReference>
<dbReference type="KEGG" id="sli:Slin_3638"/>
<gene>
    <name evidence="1" type="ordered locus">Slin_3638</name>
</gene>